<proteinExistence type="predicted"/>
<evidence type="ECO:0000313" key="2">
    <source>
        <dbReference type="EMBL" id="SDI45610.1"/>
    </source>
</evidence>
<keyword evidence="3" id="KW-1185">Reference proteome</keyword>
<organism evidence="2 3">
    <name type="scientific">Sinosporangium album</name>
    <dbReference type="NCBI Taxonomy" id="504805"/>
    <lineage>
        <taxon>Bacteria</taxon>
        <taxon>Bacillati</taxon>
        <taxon>Actinomycetota</taxon>
        <taxon>Actinomycetes</taxon>
        <taxon>Streptosporangiales</taxon>
        <taxon>Streptosporangiaceae</taxon>
        <taxon>Sinosporangium</taxon>
    </lineage>
</organism>
<dbReference type="EMBL" id="FNCN01000053">
    <property type="protein sequence ID" value="SDI45610.1"/>
    <property type="molecule type" value="Genomic_DNA"/>
</dbReference>
<name>A0A1G8KRS1_9ACTN</name>
<dbReference type="PROSITE" id="PS51318">
    <property type="entry name" value="TAT"/>
    <property type="match status" value="1"/>
</dbReference>
<dbReference type="STRING" id="504805.SAMN05421505_15322"/>
<dbReference type="InterPro" id="IPR006311">
    <property type="entry name" value="TAT_signal"/>
</dbReference>
<evidence type="ECO:0000313" key="3">
    <source>
        <dbReference type="Proteomes" id="UP000198923"/>
    </source>
</evidence>
<gene>
    <name evidence="2" type="ORF">SAMN05421505_15322</name>
</gene>
<evidence type="ECO:0000256" key="1">
    <source>
        <dbReference type="SAM" id="MobiDB-lite"/>
    </source>
</evidence>
<sequence length="199" mass="21502">MASEIKSHTEEAAEGIGRRAVIRSSLGLVGAGMAGLLLEPGRVMAATSEGKDPPRGSVPLAQPARQVPTSANGWPIVQPEERAWTPPWRVGGSDITVNLRLDWYPPGSQGNFSDHQLVVLRDIVAECEGVVRWGGDDKQPNESRIVIDAPPGDERLLRVAAKIRAWDDTPGQGAGTAVNPFDSKRRKAARAFQSRRELD</sequence>
<protein>
    <submittedName>
        <fullName evidence="2">Uncharacterized protein</fullName>
    </submittedName>
</protein>
<accession>A0A1G8KRS1</accession>
<dbReference type="Proteomes" id="UP000198923">
    <property type="component" value="Unassembled WGS sequence"/>
</dbReference>
<feature type="region of interest" description="Disordered" evidence="1">
    <location>
        <begin position="46"/>
        <end position="72"/>
    </location>
</feature>
<dbReference type="AlphaFoldDB" id="A0A1G8KRS1"/>
<feature type="region of interest" description="Disordered" evidence="1">
    <location>
        <begin position="168"/>
        <end position="199"/>
    </location>
</feature>
<reference evidence="2 3" key="1">
    <citation type="submission" date="2016-10" db="EMBL/GenBank/DDBJ databases">
        <authorList>
            <person name="de Groot N.N."/>
        </authorList>
    </citation>
    <scope>NUCLEOTIDE SEQUENCE [LARGE SCALE GENOMIC DNA]</scope>
    <source>
        <strain evidence="2 3">CPCC 201354</strain>
    </source>
</reference>